<name>A0A1D2YT15_9BACI</name>
<evidence type="ECO:0000256" key="1">
    <source>
        <dbReference type="ARBA" id="ARBA00022670"/>
    </source>
</evidence>
<sequence length="950" mass="107560">MKKIGPILMAIALLINNLVVFANENNIYKEIVLLVGSNQSIVNGEKLAIDSKDPTVKPIVKNSRTLVPIRFISEKFNAKVDWDKTLKTVSIIQGNNKLELVIDVLEIKKNGVTTELDVAPMIINGRTFLPLRAIVDAMGKELYYDSGLIIISDIVVSYDKSYLFNLKSKLNNEVALLIGSNRSIINNLKKYIDNEDPNVKPIINNNRTLVPIRFVVEAFGAKVEWDKVSKSVSIIQDNNKFELIINIPEIKKNGIATKLDVAPVIINGRTYLPLRAIVDSMGKALYYNDGLIIISDVAINYNYEKINQLIKQLEVPKKSSEIANEAIKSVVIIESSNSGEENKIGTGFFVGDGLVMTAFHVIEDYEEIRIEDYYGNIYEVEGIYKYDITRNLVVLKLNKQQSVKSLQLRETNSNVIGEKIVTIGHSLGLNWSVTEGVINSFRKDTFMDSILIQTDAAVSSGSSGAPLLNNQGKVIGVISNEITKGSYNFATIFDGEVKIDYQSLDFNRLEVVPKTDFILSEEEEQNIYKITDDILKGLITNDKDLYLSTMHPQSTFLEIEKASFDDLAKHFNGYSYQINNIESKKYGNTIISTADITLLNDGMINTKIISRFSYDPHDDNYKLMVSIILLNKVLENVIEKIQALEYLDIDEDYYEELSFEPYDVKYDTENGLIYMVDKDNKRLIKYSVMDKKIKVQNFEYTPERLDLADGKIYLILTPDKTYYYTGDKDKEGYVGIVDASTLRLIKILDVGYKPFNIIANDGYIFLTSYSQGIKSFSEETGIELGGIGTTDVSQIKMSPIKDRLYATTGTRPRDMKVFFIDKGNFITIYDSIYHGDYEMDIGFKISPDGKYIYNYSGVIFKTGYGKEGDMLYYKKFNQSYNSIAFDLGENKIYINAGDAGNIYIYNYETFEYLGTVKTLGKVKYMNIIGDELVTIEQKDEIFGINVIKIK</sequence>
<organism evidence="5 6">
    <name type="scientific">Vulcanibacillus modesticaldus</name>
    <dbReference type="NCBI Taxonomy" id="337097"/>
    <lineage>
        <taxon>Bacteria</taxon>
        <taxon>Bacillati</taxon>
        <taxon>Bacillota</taxon>
        <taxon>Bacilli</taxon>
        <taxon>Bacillales</taxon>
        <taxon>Bacillaceae</taxon>
        <taxon>Vulcanibacillus</taxon>
    </lineage>
</organism>
<dbReference type="SUPFAM" id="SSF50998">
    <property type="entry name" value="Quinoprotein alcohol dehydrogenase-like"/>
    <property type="match status" value="1"/>
</dbReference>
<evidence type="ECO:0000256" key="3">
    <source>
        <dbReference type="ARBA" id="ARBA00022825"/>
    </source>
</evidence>
<dbReference type="RefSeq" id="WP_069657294.1">
    <property type="nucleotide sequence ID" value="NZ_MIJF01000050.1"/>
</dbReference>
<dbReference type="GO" id="GO:0004252">
    <property type="term" value="F:serine-type endopeptidase activity"/>
    <property type="evidence" value="ECO:0007669"/>
    <property type="project" value="InterPro"/>
</dbReference>
<dbReference type="GO" id="GO:0006508">
    <property type="term" value="P:proteolysis"/>
    <property type="evidence" value="ECO:0007669"/>
    <property type="project" value="UniProtKB-KW"/>
</dbReference>
<dbReference type="Proteomes" id="UP000243739">
    <property type="component" value="Unassembled WGS sequence"/>
</dbReference>
<accession>A0A1D2YT15</accession>
<evidence type="ECO:0000313" key="5">
    <source>
        <dbReference type="EMBL" id="OEF98833.1"/>
    </source>
</evidence>
<dbReference type="InterPro" id="IPR036582">
    <property type="entry name" value="Mao_N_sf"/>
</dbReference>
<dbReference type="STRING" id="337097.BHF71_10770"/>
<proteinExistence type="predicted"/>
<dbReference type="SUPFAM" id="SSF55383">
    <property type="entry name" value="Copper amine oxidase, domain N"/>
    <property type="match status" value="2"/>
</dbReference>
<dbReference type="InterPro" id="IPR051201">
    <property type="entry name" value="Chloro_Bact_Ser_Proteases"/>
</dbReference>
<dbReference type="InterPro" id="IPR015943">
    <property type="entry name" value="WD40/YVTN_repeat-like_dom_sf"/>
</dbReference>
<dbReference type="InterPro" id="IPR012854">
    <property type="entry name" value="Cu_amine_oxidase-like_N"/>
</dbReference>
<keyword evidence="2" id="KW-0378">Hydrolase</keyword>
<gene>
    <name evidence="5" type="ORF">BHF71_10770</name>
</gene>
<dbReference type="InterPro" id="IPR009003">
    <property type="entry name" value="Peptidase_S1_PA"/>
</dbReference>
<evidence type="ECO:0000259" key="4">
    <source>
        <dbReference type="Pfam" id="PF07833"/>
    </source>
</evidence>
<feature type="domain" description="Copper amine oxidase-like N-terminal" evidence="4">
    <location>
        <begin position="197"/>
        <end position="289"/>
    </location>
</feature>
<feature type="domain" description="Copper amine oxidase-like N-terminal" evidence="4">
    <location>
        <begin position="53"/>
        <end position="146"/>
    </location>
</feature>
<dbReference type="PRINTS" id="PR00834">
    <property type="entry name" value="PROTEASES2C"/>
</dbReference>
<reference evidence="5 6" key="1">
    <citation type="submission" date="2016-09" db="EMBL/GenBank/DDBJ databases">
        <title>Draft genome sequence for the type strain of Vulcanibacillus modesticaldus BR, a strictly anaerobic, moderately thermophilic, and nitrate-reducing bacterium from deep sea-hydrothermal vents of the Mid-Atlantic Ridge.</title>
        <authorList>
            <person name="Abin C.A."/>
            <person name="Hollibaugh J.T."/>
        </authorList>
    </citation>
    <scope>NUCLEOTIDE SEQUENCE [LARGE SCALE GENOMIC DNA]</scope>
    <source>
        <strain evidence="5 6">BR</strain>
    </source>
</reference>
<dbReference type="EMBL" id="MIJF01000050">
    <property type="protein sequence ID" value="OEF98833.1"/>
    <property type="molecule type" value="Genomic_DNA"/>
</dbReference>
<dbReference type="Pfam" id="PF13365">
    <property type="entry name" value="Trypsin_2"/>
    <property type="match status" value="1"/>
</dbReference>
<dbReference type="InterPro" id="IPR011047">
    <property type="entry name" value="Quinoprotein_ADH-like_sf"/>
</dbReference>
<dbReference type="SUPFAM" id="SSF50494">
    <property type="entry name" value="Trypsin-like serine proteases"/>
    <property type="match status" value="1"/>
</dbReference>
<keyword evidence="1" id="KW-0645">Protease</keyword>
<dbReference type="Pfam" id="PF07833">
    <property type="entry name" value="Cu_amine_oxidN1"/>
    <property type="match status" value="2"/>
</dbReference>
<comment type="caution">
    <text evidence="5">The sequence shown here is derived from an EMBL/GenBank/DDBJ whole genome shotgun (WGS) entry which is preliminary data.</text>
</comment>
<dbReference type="Gene3D" id="2.40.10.120">
    <property type="match status" value="1"/>
</dbReference>
<dbReference type="AlphaFoldDB" id="A0A1D2YT15"/>
<keyword evidence="6" id="KW-1185">Reference proteome</keyword>
<protein>
    <recommendedName>
        <fullName evidence="4">Copper amine oxidase-like N-terminal domain-containing protein</fullName>
    </recommendedName>
</protein>
<dbReference type="InterPro" id="IPR001940">
    <property type="entry name" value="Peptidase_S1C"/>
</dbReference>
<dbReference type="OrthoDB" id="185675at2"/>
<dbReference type="Gene3D" id="2.130.10.10">
    <property type="entry name" value="YVTN repeat-like/Quinoprotein amine dehydrogenase"/>
    <property type="match status" value="1"/>
</dbReference>
<dbReference type="PANTHER" id="PTHR43343">
    <property type="entry name" value="PEPTIDASE S12"/>
    <property type="match status" value="1"/>
</dbReference>
<evidence type="ECO:0000313" key="6">
    <source>
        <dbReference type="Proteomes" id="UP000243739"/>
    </source>
</evidence>
<dbReference type="Gene3D" id="3.30.457.10">
    <property type="entry name" value="Copper amine oxidase-like, N-terminal domain"/>
    <property type="match status" value="2"/>
</dbReference>
<dbReference type="PANTHER" id="PTHR43343:SF3">
    <property type="entry name" value="PROTEASE DO-LIKE 8, CHLOROPLASTIC"/>
    <property type="match status" value="1"/>
</dbReference>
<evidence type="ECO:0000256" key="2">
    <source>
        <dbReference type="ARBA" id="ARBA00022801"/>
    </source>
</evidence>
<keyword evidence="3" id="KW-0720">Serine protease</keyword>